<dbReference type="PANTHER" id="PTHR19303">
    <property type="entry name" value="TRANSPOSON"/>
    <property type="match status" value="1"/>
</dbReference>
<dbReference type="InParanoid" id="A0A6I8TTY9"/>
<evidence type="ECO:0000256" key="3">
    <source>
        <dbReference type="SAM" id="MobiDB-lite"/>
    </source>
</evidence>
<dbReference type="EnsemblMetazoa" id="AAEL026336-RA">
    <property type="protein sequence ID" value="AAEL026336-PA"/>
    <property type="gene ID" value="AAEL026336"/>
</dbReference>
<evidence type="ECO:0000313" key="6">
    <source>
        <dbReference type="EnsemblMetazoa" id="AAEL026336-PA"/>
    </source>
</evidence>
<proteinExistence type="predicted"/>
<evidence type="ECO:0000256" key="2">
    <source>
        <dbReference type="ARBA" id="ARBA00023125"/>
    </source>
</evidence>
<feature type="compositionally biased region" description="Basic and acidic residues" evidence="3">
    <location>
        <begin position="648"/>
        <end position="658"/>
    </location>
</feature>
<dbReference type="Pfam" id="PF03184">
    <property type="entry name" value="DDE_1"/>
    <property type="match status" value="1"/>
</dbReference>
<evidence type="ECO:0000256" key="1">
    <source>
        <dbReference type="ARBA" id="ARBA00004123"/>
    </source>
</evidence>
<dbReference type="InterPro" id="IPR036397">
    <property type="entry name" value="RNaseH_sf"/>
</dbReference>
<dbReference type="OrthoDB" id="7763547at2759"/>
<comment type="subcellular location">
    <subcellularLocation>
        <location evidence="1">Nucleus</location>
    </subcellularLocation>
</comment>
<dbReference type="PANTHER" id="PTHR19303:SF74">
    <property type="entry name" value="POGO TRANSPOSABLE ELEMENT WITH KRAB DOMAIN"/>
    <property type="match status" value="1"/>
</dbReference>
<evidence type="ECO:0000313" key="7">
    <source>
        <dbReference type="Proteomes" id="UP000008820"/>
    </source>
</evidence>
<dbReference type="PROSITE" id="PS51253">
    <property type="entry name" value="HTH_CENPB"/>
    <property type="match status" value="1"/>
</dbReference>
<dbReference type="InterPro" id="IPR004875">
    <property type="entry name" value="DDE_SF_endonuclease_dom"/>
</dbReference>
<dbReference type="InterPro" id="IPR009057">
    <property type="entry name" value="Homeodomain-like_sf"/>
</dbReference>
<dbReference type="Proteomes" id="UP000008820">
    <property type="component" value="Chromosome 2"/>
</dbReference>
<reference evidence="6 7" key="1">
    <citation type="submission" date="2017-06" db="EMBL/GenBank/DDBJ databases">
        <title>Aedes aegypti genome working group (AGWG) sequencing and assembly.</title>
        <authorList>
            <consortium name="Aedes aegypti Genome Working Group (AGWG)"/>
            <person name="Matthews B.J."/>
        </authorList>
    </citation>
    <scope>NUCLEOTIDE SEQUENCE [LARGE SCALE GENOMIC DNA]</scope>
    <source>
        <strain evidence="6 7">LVP_AGWG</strain>
    </source>
</reference>
<dbReference type="InterPro" id="IPR050863">
    <property type="entry name" value="CenT-Element_Derived"/>
</dbReference>
<feature type="compositionally biased region" description="Basic and acidic residues" evidence="3">
    <location>
        <begin position="730"/>
        <end position="767"/>
    </location>
</feature>
<keyword evidence="2" id="KW-0238">DNA-binding</keyword>
<dbReference type="Gene3D" id="3.30.420.10">
    <property type="entry name" value="Ribonuclease H-like superfamily/Ribonuclease H"/>
    <property type="match status" value="1"/>
</dbReference>
<feature type="compositionally biased region" description="Basic residues" evidence="3">
    <location>
        <begin position="768"/>
        <end position="777"/>
    </location>
</feature>
<dbReference type="InterPro" id="IPR006600">
    <property type="entry name" value="HTH_CenpB_DNA-bd_dom"/>
</dbReference>
<keyword evidence="7" id="KW-1185">Reference proteome</keyword>
<feature type="region of interest" description="Disordered" evidence="3">
    <location>
        <begin position="411"/>
        <end position="435"/>
    </location>
</feature>
<dbReference type="SUPFAM" id="SSF46689">
    <property type="entry name" value="Homeodomain-like"/>
    <property type="match status" value="1"/>
</dbReference>
<feature type="compositionally biased region" description="Basic and acidic residues" evidence="3">
    <location>
        <begin position="713"/>
        <end position="724"/>
    </location>
</feature>
<evidence type="ECO:0000259" key="4">
    <source>
        <dbReference type="PROSITE" id="PS51253"/>
    </source>
</evidence>
<dbReference type="GO" id="GO:0005634">
    <property type="term" value="C:nucleus"/>
    <property type="evidence" value="ECO:0007669"/>
    <property type="project" value="UniProtKB-SubCell"/>
</dbReference>
<organism evidence="6 7">
    <name type="scientific">Aedes aegypti</name>
    <name type="common">Yellowfever mosquito</name>
    <name type="synonym">Culex aegypti</name>
    <dbReference type="NCBI Taxonomy" id="7159"/>
    <lineage>
        <taxon>Eukaryota</taxon>
        <taxon>Metazoa</taxon>
        <taxon>Ecdysozoa</taxon>
        <taxon>Arthropoda</taxon>
        <taxon>Hexapoda</taxon>
        <taxon>Insecta</taxon>
        <taxon>Pterygota</taxon>
        <taxon>Neoptera</taxon>
        <taxon>Endopterygota</taxon>
        <taxon>Diptera</taxon>
        <taxon>Nematocera</taxon>
        <taxon>Culicoidea</taxon>
        <taxon>Culicidae</taxon>
        <taxon>Culicinae</taxon>
        <taxon>Aedini</taxon>
        <taxon>Aedes</taxon>
        <taxon>Stegomyia</taxon>
    </lineage>
</organism>
<reference evidence="6" key="2">
    <citation type="submission" date="2020-05" db="UniProtKB">
        <authorList>
            <consortium name="EnsemblMetazoa"/>
        </authorList>
    </citation>
    <scope>IDENTIFICATION</scope>
    <source>
        <strain evidence="6">LVP_AGWG</strain>
    </source>
</reference>
<dbReference type="EnsemblMetazoa" id="AAEL021875-RA">
    <property type="protein sequence ID" value="AAEL021875-PA"/>
    <property type="gene ID" value="AAEL021875"/>
</dbReference>
<protein>
    <recommendedName>
        <fullName evidence="4">HTH CENPB-type domain-containing protein</fullName>
    </recommendedName>
</protein>
<evidence type="ECO:0000313" key="5">
    <source>
        <dbReference type="EnsemblMetazoa" id="AAEL021875-PA"/>
    </source>
</evidence>
<name>A0A6I8TTY9_AEDAE</name>
<dbReference type="SMART" id="SM00674">
    <property type="entry name" value="CENPB"/>
    <property type="match status" value="1"/>
</dbReference>
<feature type="region of interest" description="Disordered" evidence="3">
    <location>
        <begin position="648"/>
        <end position="670"/>
    </location>
</feature>
<dbReference type="CDD" id="cd22249">
    <property type="entry name" value="UDM1_RNF168_RNF169-like"/>
    <property type="match status" value="1"/>
</dbReference>
<gene>
    <name evidence="6" type="primary">110675570</name>
    <name evidence="5" type="synonym">110675273</name>
</gene>
<accession>A0A6I8TTY9</accession>
<dbReference type="AlphaFoldDB" id="A0A6I8TTY9"/>
<feature type="domain" description="HTH CENPB-type" evidence="4">
    <location>
        <begin position="61"/>
        <end position="136"/>
    </location>
</feature>
<sequence length="783" mass="88936">MVKIAKRRKSISAVRHTEETIQKCMEYVKSGKKSMYAACKLLKLPMSTVRYRMSDRWKHKNVSGPRSVLTKEEEQQIVDWLIGMQERGYPITKNGLKFKVGEFLSANPRETPFKNNRPGRKWFGAFMRRNPGFSLRTPETVSSASARVSEGDIRGWFRSIRGWLEKHDMLEILDCPERVFNGDETSFYLHPKSKEVLARTGSRNVYEVEQAPGKQNVTVMFAFSAAGCIVPPHVILPGKRLRKEVIAGFPDAWGIGQSERGWMDVNNFRSYIQNILHPFLVQQNVVFPVIFFVDGHASHKSLEVADLCLSLGIVLISLYPNTTHITQPADVAVFKPLKDEWRRGVEQWRSDHHGEILTLVHFGKVLAQTVAQGIKPASIKNGFRVCGLCPFEPDNVDYSKCIARTCNAPEESEASNHEIDPPAELAPSPLSPQHDSFTTVDLQSSTLNTRDNTAVSLQTTDECVSVHINKIIQAVDMIGPQTMSRIQGNVGLLSRDERTIRFFYQEFVRPYISVTNCDTVDGEDINRLQIASDILVPDMVTDPAAIDDSILMCSIAATSNDEEESVAFDNMNLPHEIPPIVIEVPADTWNQSLNSSQMETEDIIYCQLNNESPTNNSTQNAGNDHAIRNNEADNCSEYRRTIDAEFEDNIQRDKDSIHPETSPTDSVAMMSGPARRLSEFLKLPPTPRRSTKHRNYSKQYYPVLTAKERLDEMRKKEDEKRVNENLKVQRAKDREAMKKKREEIKKAKAEERERKKVEKEQQKEQAKSKAKAKRSKQSKNLIG</sequence>
<feature type="region of interest" description="Disordered" evidence="3">
    <location>
        <begin position="713"/>
        <end position="783"/>
    </location>
</feature>
<feature type="compositionally biased region" description="Low complexity" evidence="3">
    <location>
        <begin position="422"/>
        <end position="432"/>
    </location>
</feature>
<dbReference type="GO" id="GO:0003677">
    <property type="term" value="F:DNA binding"/>
    <property type="evidence" value="ECO:0007669"/>
    <property type="project" value="UniProtKB-KW"/>
</dbReference>